<dbReference type="Proteomes" id="UP001168821">
    <property type="component" value="Unassembled WGS sequence"/>
</dbReference>
<keyword evidence="1" id="KW-0812">Transmembrane</keyword>
<gene>
    <name evidence="2" type="ORF">Zmor_001055</name>
</gene>
<feature type="transmembrane region" description="Helical" evidence="1">
    <location>
        <begin position="307"/>
        <end position="324"/>
    </location>
</feature>
<comment type="caution">
    <text evidence="2">The sequence shown here is derived from an EMBL/GenBank/DDBJ whole genome shotgun (WGS) entry which is preliminary data.</text>
</comment>
<organism evidence="2 3">
    <name type="scientific">Zophobas morio</name>
    <dbReference type="NCBI Taxonomy" id="2755281"/>
    <lineage>
        <taxon>Eukaryota</taxon>
        <taxon>Metazoa</taxon>
        <taxon>Ecdysozoa</taxon>
        <taxon>Arthropoda</taxon>
        <taxon>Hexapoda</taxon>
        <taxon>Insecta</taxon>
        <taxon>Pterygota</taxon>
        <taxon>Neoptera</taxon>
        <taxon>Endopterygota</taxon>
        <taxon>Coleoptera</taxon>
        <taxon>Polyphaga</taxon>
        <taxon>Cucujiformia</taxon>
        <taxon>Tenebrionidae</taxon>
        <taxon>Zophobas</taxon>
    </lineage>
</organism>
<keyword evidence="1" id="KW-1133">Transmembrane helix</keyword>
<accession>A0AA38J7P9</accession>
<proteinExistence type="predicted"/>
<dbReference type="EMBL" id="JALNTZ010000001">
    <property type="protein sequence ID" value="KAJ3665564.1"/>
    <property type="molecule type" value="Genomic_DNA"/>
</dbReference>
<feature type="transmembrane region" description="Helical" evidence="1">
    <location>
        <begin position="250"/>
        <end position="272"/>
    </location>
</feature>
<evidence type="ECO:0000256" key="1">
    <source>
        <dbReference type="SAM" id="Phobius"/>
    </source>
</evidence>
<name>A0AA38J7P9_9CUCU</name>
<sequence>MNTFDDRLVFALRLIQPKLIIHPKNSPNLEIFNNYIIFETNLTSLLLCVDSLKHKIKTKGRFLIILQNVSSDDEIKTIFETLWSHYVYNVVVYSKWTSFLTWYPYSIGNHCGTAFNLVKNAKHPYDNKIPKHLKGCSINASWEDLALAIKNPIDKRDPGYSVRVLDTIAEKMKVYVVYVKSNVSIRLPGTKKYLEWKKDMLERSIDLTFIVRNFPAPIGPEFQMSVSYFETYSFLVLPPRRKITSSTNTLVIFSAEIWCLITVTVLFMTALLKNFTNGSLQRCFFEVFRFMLQSPIKLVPKSRLNRFIFVFFFFYNCNLNWIYVSQLSGVLSKPS</sequence>
<evidence type="ECO:0000313" key="3">
    <source>
        <dbReference type="Proteomes" id="UP001168821"/>
    </source>
</evidence>
<dbReference type="AlphaFoldDB" id="A0AA38J7P9"/>
<reference evidence="2" key="1">
    <citation type="journal article" date="2023" name="G3 (Bethesda)">
        <title>Whole genome assemblies of Zophobas morio and Tenebrio molitor.</title>
        <authorList>
            <person name="Kaur S."/>
            <person name="Stinson S.A."/>
            <person name="diCenzo G.C."/>
        </authorList>
    </citation>
    <scope>NUCLEOTIDE SEQUENCE</scope>
    <source>
        <strain evidence="2">QUZm001</strain>
    </source>
</reference>
<evidence type="ECO:0000313" key="2">
    <source>
        <dbReference type="EMBL" id="KAJ3665564.1"/>
    </source>
</evidence>
<keyword evidence="3" id="KW-1185">Reference proteome</keyword>
<keyword evidence="1" id="KW-0472">Membrane</keyword>
<protein>
    <submittedName>
        <fullName evidence="2">Uncharacterized protein</fullName>
    </submittedName>
</protein>